<gene>
    <name evidence="1" type="ORF">CO726_24700</name>
</gene>
<protein>
    <submittedName>
        <fullName evidence="1">Uncharacterized protein</fullName>
    </submittedName>
</protein>
<dbReference type="Proteomes" id="UP000228484">
    <property type="component" value="Unassembled WGS sequence"/>
</dbReference>
<proteinExistence type="predicted"/>
<comment type="caution">
    <text evidence="1">The sequence shown here is derived from an EMBL/GenBank/DDBJ whole genome shotgun (WGS) entry which is preliminary data.</text>
</comment>
<sequence>MSVIYLGKEMYNFVANGVKKFAPELTDAEVSLLVEDWQYANYISFVDKYKDDSVELDTLEIVENDNYDINEFTVLKALRSVQYQIEVESYVNSPDSFKNLGIIIERLLERCKQQLYIINGIDIKEYYLSIGEIKDNGKVFFKDDKFLNLYSNLVLAKVYEEPLFDWDWLDRIFNKFHNKIVGESLNISYDTPKPPLTKLEILASLEFLQLTVKVFHKKLTATEEYEHLSHQIGYLTRVLISDDTVYENAEWADPTYKSLTA</sequence>
<dbReference type="EMBL" id="NWUW01000026">
    <property type="protein sequence ID" value="PIE92769.1"/>
    <property type="molecule type" value="Genomic_DNA"/>
</dbReference>
<dbReference type="AlphaFoldDB" id="A0A2G6Q8L1"/>
<keyword evidence="2" id="KW-1185">Reference proteome</keyword>
<dbReference type="RefSeq" id="WP_099686001.1">
    <property type="nucleotide sequence ID" value="NZ_NWUW01000026.1"/>
</dbReference>
<evidence type="ECO:0000313" key="1">
    <source>
        <dbReference type="EMBL" id="PIE92769.1"/>
    </source>
</evidence>
<organism evidence="1 2">
    <name type="scientific">Bacillus fungorum</name>
    <dbReference type="NCBI Taxonomy" id="2039284"/>
    <lineage>
        <taxon>Bacteria</taxon>
        <taxon>Bacillati</taxon>
        <taxon>Bacillota</taxon>
        <taxon>Bacilli</taxon>
        <taxon>Bacillales</taxon>
        <taxon>Bacillaceae</taxon>
        <taxon>Bacillus</taxon>
    </lineage>
</organism>
<accession>A0A2G6Q8L1</accession>
<reference evidence="1 2" key="1">
    <citation type="submission" date="2017-09" db="EMBL/GenBank/DDBJ databases">
        <title>Biocontrol bacteria screening and application from spent mushroom substrate.</title>
        <authorList>
            <person name="Sun X."/>
        </authorList>
    </citation>
    <scope>NUCLEOTIDE SEQUENCE [LARGE SCALE GENOMIC DNA]</scope>
    <source>
        <strain evidence="1 2">100374</strain>
    </source>
</reference>
<name>A0A2G6Q8L1_9BACI</name>
<evidence type="ECO:0000313" key="2">
    <source>
        <dbReference type="Proteomes" id="UP000228484"/>
    </source>
</evidence>